<keyword evidence="3" id="KW-0812">Transmembrane</keyword>
<evidence type="ECO:0000256" key="1">
    <source>
        <dbReference type="ARBA" id="ARBA00004162"/>
    </source>
</evidence>
<evidence type="ECO:0000256" key="4">
    <source>
        <dbReference type="ARBA" id="ARBA00022989"/>
    </source>
</evidence>
<feature type="compositionally biased region" description="Polar residues" evidence="6">
    <location>
        <begin position="282"/>
        <end position="302"/>
    </location>
</feature>
<evidence type="ECO:0000256" key="6">
    <source>
        <dbReference type="SAM" id="MobiDB-lite"/>
    </source>
</evidence>
<comment type="caution">
    <text evidence="8">The sequence shown here is derived from an EMBL/GenBank/DDBJ whole genome shotgun (WGS) entry which is preliminary data.</text>
</comment>
<gene>
    <name evidence="8" type="ORF">DET59_102454</name>
</gene>
<evidence type="ECO:0000256" key="5">
    <source>
        <dbReference type="ARBA" id="ARBA00023136"/>
    </source>
</evidence>
<keyword evidence="2" id="KW-1003">Cell membrane</keyword>
<organism evidence="8 9">
    <name type="scientific">Rossellomorea aquimaris</name>
    <dbReference type="NCBI Taxonomy" id="189382"/>
    <lineage>
        <taxon>Bacteria</taxon>
        <taxon>Bacillati</taxon>
        <taxon>Bacillota</taxon>
        <taxon>Bacilli</taxon>
        <taxon>Bacillales</taxon>
        <taxon>Bacillaceae</taxon>
        <taxon>Rossellomorea</taxon>
    </lineage>
</organism>
<dbReference type="PROSITE" id="PS51849">
    <property type="entry name" value="RSGI_N"/>
    <property type="match status" value="1"/>
</dbReference>
<feature type="domain" description="RsgI N-terminal anti-sigma" evidence="7">
    <location>
        <begin position="2"/>
        <end position="51"/>
    </location>
</feature>
<dbReference type="Pfam" id="PF12791">
    <property type="entry name" value="RsgI_N"/>
    <property type="match status" value="1"/>
</dbReference>
<dbReference type="RefSeq" id="WP_113968442.1">
    <property type="nucleotide sequence ID" value="NZ_QNRJ01000002.1"/>
</dbReference>
<dbReference type="AlphaFoldDB" id="A0A366EXI7"/>
<feature type="compositionally biased region" description="Basic and acidic residues" evidence="6">
    <location>
        <begin position="264"/>
        <end position="278"/>
    </location>
</feature>
<dbReference type="EMBL" id="QNRJ01000002">
    <property type="protein sequence ID" value="RBP07064.1"/>
    <property type="molecule type" value="Genomic_DNA"/>
</dbReference>
<feature type="compositionally biased region" description="Basic and acidic residues" evidence="6">
    <location>
        <begin position="235"/>
        <end position="254"/>
    </location>
</feature>
<dbReference type="InterPro" id="IPR055431">
    <property type="entry name" value="RsgI_M"/>
</dbReference>
<reference evidence="8 9" key="1">
    <citation type="submission" date="2018-06" db="EMBL/GenBank/DDBJ databases">
        <title>Freshwater and sediment microbial communities from various areas in North America, analyzing microbe dynamics in response to fracking.</title>
        <authorList>
            <person name="Lamendella R."/>
        </authorList>
    </citation>
    <scope>NUCLEOTIDE SEQUENCE [LARGE SCALE GENOMIC DNA]</scope>
    <source>
        <strain evidence="8 9">97B</strain>
    </source>
</reference>
<dbReference type="Proteomes" id="UP000252118">
    <property type="component" value="Unassembled WGS sequence"/>
</dbReference>
<feature type="compositionally biased region" description="Basic and acidic residues" evidence="6">
    <location>
        <begin position="322"/>
        <end position="359"/>
    </location>
</feature>
<evidence type="ECO:0000256" key="3">
    <source>
        <dbReference type="ARBA" id="ARBA00022692"/>
    </source>
</evidence>
<accession>A0A366EXI7</accession>
<evidence type="ECO:0000259" key="7">
    <source>
        <dbReference type="PROSITE" id="PS51849"/>
    </source>
</evidence>
<evidence type="ECO:0000313" key="9">
    <source>
        <dbReference type="Proteomes" id="UP000252118"/>
    </source>
</evidence>
<evidence type="ECO:0000256" key="2">
    <source>
        <dbReference type="ARBA" id="ARBA00022475"/>
    </source>
</evidence>
<dbReference type="GO" id="GO:0005886">
    <property type="term" value="C:plasma membrane"/>
    <property type="evidence" value="ECO:0007669"/>
    <property type="project" value="UniProtKB-SubCell"/>
</dbReference>
<comment type="subcellular location">
    <subcellularLocation>
        <location evidence="1">Cell membrane</location>
        <topology evidence="1">Single-pass membrane protein</topology>
    </subcellularLocation>
</comment>
<feature type="region of interest" description="Disordered" evidence="6">
    <location>
        <begin position="199"/>
        <end position="359"/>
    </location>
</feature>
<feature type="compositionally biased region" description="Basic and acidic residues" evidence="6">
    <location>
        <begin position="199"/>
        <end position="209"/>
    </location>
</feature>
<proteinExistence type="predicted"/>
<protein>
    <recommendedName>
        <fullName evidence="7">RsgI N-terminal anti-sigma domain-containing protein</fullName>
    </recommendedName>
</protein>
<keyword evidence="4" id="KW-1133">Transmembrane helix</keyword>
<dbReference type="Pfam" id="PF23750">
    <property type="entry name" value="RsgI_M"/>
    <property type="match status" value="1"/>
</dbReference>
<dbReference type="InterPro" id="IPR024449">
    <property type="entry name" value="Anti-sigma_RsgI_N"/>
</dbReference>
<sequence>MKNGIIMEIRRDILVMMTSEGEFLTGRRQPNQNYTIGDEIPFFPLHHETAIAKPSIKWNWKVSTALLTTIIIILTLFSSDFLQDNQAYAYVSVDINPSMELTLNEKQQVIKITPYNEDAKLLLKELVDWDNMDVSEVTEEIFLLCEELGYLKENQNVLITSSFIEDSNGQSEDDLVAEINKFVQEYSTDHNMNITVKETSQEMREEASDKGMTAGSLLRETEKVEAPKPASDPIEDSKEQDVLKEGMKKEENSKVESQNVELPSEEKKQKPSKPENHPKNNKPLSNENKPQEKPAQSQGKSNSSDHHKWNESNGKHNGSSKQGDKDQTRGKENRDNHEKNNEVKKNDHQEKKESKKDKD</sequence>
<evidence type="ECO:0000313" key="8">
    <source>
        <dbReference type="EMBL" id="RBP07064.1"/>
    </source>
</evidence>
<keyword evidence="5" id="KW-0472">Membrane</keyword>
<feature type="compositionally biased region" description="Basic and acidic residues" evidence="6">
    <location>
        <begin position="303"/>
        <end position="314"/>
    </location>
</feature>
<name>A0A366EXI7_9BACI</name>